<protein>
    <submittedName>
        <fullName evidence="1">Uncharacterized protein</fullName>
    </submittedName>
</protein>
<keyword evidence="2" id="KW-1185">Reference proteome</keyword>
<dbReference type="AlphaFoldDB" id="A0A1M6RAQ2"/>
<sequence>MLKGLGYWSGYGAPAGYINPKYLRGEYTQNEKEQIAKYLLKGNKVNFQLGYAINRINPAQGGAFMGCAEITDGTYIWPEGLWIYVYYYDVRLPAYFLNHINESNALDKTTCGDLSTVNWDYSQWIGWCKKNRPNLLGVICCSFSKDSQILNEKEVLEVRLKLLN</sequence>
<dbReference type="EMBL" id="FQYR01000007">
    <property type="protein sequence ID" value="SHK29522.1"/>
    <property type="molecule type" value="Genomic_DNA"/>
</dbReference>
<accession>A0A1M6RAQ2</accession>
<organism evidence="1 2">
    <name type="scientific">Rubritalea squalenifaciens DSM 18772</name>
    <dbReference type="NCBI Taxonomy" id="1123071"/>
    <lineage>
        <taxon>Bacteria</taxon>
        <taxon>Pseudomonadati</taxon>
        <taxon>Verrucomicrobiota</taxon>
        <taxon>Verrucomicrobiia</taxon>
        <taxon>Verrucomicrobiales</taxon>
        <taxon>Rubritaleaceae</taxon>
        <taxon>Rubritalea</taxon>
    </lineage>
</organism>
<gene>
    <name evidence="1" type="ORF">SAMN02745181_3590</name>
</gene>
<evidence type="ECO:0000313" key="2">
    <source>
        <dbReference type="Proteomes" id="UP000184510"/>
    </source>
</evidence>
<name>A0A1M6RAQ2_9BACT</name>
<evidence type="ECO:0000313" key="1">
    <source>
        <dbReference type="EMBL" id="SHK29522.1"/>
    </source>
</evidence>
<dbReference type="RefSeq" id="WP_143185138.1">
    <property type="nucleotide sequence ID" value="NZ_FQYR01000007.1"/>
</dbReference>
<dbReference type="Proteomes" id="UP000184510">
    <property type="component" value="Unassembled WGS sequence"/>
</dbReference>
<proteinExistence type="predicted"/>
<dbReference type="InParanoid" id="A0A1M6RAQ2"/>
<dbReference type="OrthoDB" id="675245at2"/>
<reference evidence="1 2" key="1">
    <citation type="submission" date="2016-11" db="EMBL/GenBank/DDBJ databases">
        <authorList>
            <person name="Jaros S."/>
            <person name="Januszkiewicz K."/>
            <person name="Wedrychowicz H."/>
        </authorList>
    </citation>
    <scope>NUCLEOTIDE SEQUENCE [LARGE SCALE GENOMIC DNA]</scope>
    <source>
        <strain evidence="1 2">DSM 18772</strain>
    </source>
</reference>